<organism evidence="1 2">
    <name type="scientific">Methanopyrus kandleri</name>
    <dbReference type="NCBI Taxonomy" id="2320"/>
    <lineage>
        <taxon>Archaea</taxon>
        <taxon>Methanobacteriati</taxon>
        <taxon>Methanobacteriota</taxon>
        <taxon>Methanomada group</taxon>
        <taxon>Methanopyri</taxon>
        <taxon>Methanopyrales</taxon>
        <taxon>Methanopyraceae</taxon>
        <taxon>Methanopyrus</taxon>
    </lineage>
</organism>
<accession>A0A832T7F1</accession>
<dbReference type="Proteomes" id="UP000619545">
    <property type="component" value="Unassembled WGS sequence"/>
</dbReference>
<dbReference type="AlphaFoldDB" id="A0A832T7F1"/>
<evidence type="ECO:0000313" key="2">
    <source>
        <dbReference type="Proteomes" id="UP000619545"/>
    </source>
</evidence>
<evidence type="ECO:0000313" key="1">
    <source>
        <dbReference type="EMBL" id="HII70989.1"/>
    </source>
</evidence>
<comment type="caution">
    <text evidence="1">The sequence shown here is derived from an EMBL/GenBank/DDBJ whole genome shotgun (WGS) entry which is preliminary data.</text>
</comment>
<name>A0A832T7F1_9EURY</name>
<proteinExistence type="predicted"/>
<sequence length="158" mass="17363">MARVLSEAIKRSGRTVGVLMLPQSTGGSGRKWVGGYRWDCDVVVATVDRVSECDYALILSRFGACTNARKAVYDLSHQSFVGFEPPEGWVGIDCFRVARDKRVPAVHALILLGAMCRIARLCELEDVKKALLSEEGRLGAVSYRAVRAGWEEAGRWGC</sequence>
<protein>
    <submittedName>
        <fullName evidence="1">Uncharacterized protein</fullName>
    </submittedName>
</protein>
<reference evidence="1" key="1">
    <citation type="journal article" date="2020" name="bioRxiv">
        <title>A rank-normalized archaeal taxonomy based on genome phylogeny resolves widespread incomplete and uneven classifications.</title>
        <authorList>
            <person name="Rinke C."/>
            <person name="Chuvochina M."/>
            <person name="Mussig A.J."/>
            <person name="Chaumeil P.-A."/>
            <person name="Waite D.W."/>
            <person name="Whitman W.B."/>
            <person name="Parks D.H."/>
            <person name="Hugenholtz P."/>
        </authorList>
    </citation>
    <scope>NUCLEOTIDE SEQUENCE</scope>
    <source>
        <strain evidence="1">UBA8853</strain>
    </source>
</reference>
<dbReference type="EMBL" id="DUJS01000004">
    <property type="protein sequence ID" value="HII70989.1"/>
    <property type="molecule type" value="Genomic_DNA"/>
</dbReference>
<gene>
    <name evidence="1" type="ORF">HA336_07150</name>
</gene>